<dbReference type="SUPFAM" id="SSF110296">
    <property type="entry name" value="Oligoxyloglucan reducing end-specific cellobiohydrolase"/>
    <property type="match status" value="1"/>
</dbReference>
<name>A0ABQ4F1J9_9ACTN</name>
<proteinExistence type="predicted"/>
<dbReference type="EMBL" id="BONX01000057">
    <property type="protein sequence ID" value="GIH00788.1"/>
    <property type="molecule type" value="Genomic_DNA"/>
</dbReference>
<reference evidence="2 3" key="1">
    <citation type="submission" date="2021-01" db="EMBL/GenBank/DDBJ databases">
        <title>Whole genome shotgun sequence of Plantactinospora mayteni NBRC 109088.</title>
        <authorList>
            <person name="Komaki H."/>
            <person name="Tamura T."/>
        </authorList>
    </citation>
    <scope>NUCLEOTIDE SEQUENCE [LARGE SCALE GENOMIC DNA]</scope>
    <source>
        <strain evidence="2 3">NBRC 109088</strain>
    </source>
</reference>
<dbReference type="Gene3D" id="2.130.10.10">
    <property type="entry name" value="YVTN repeat-like/Quinoprotein amine dehydrogenase"/>
    <property type="match status" value="1"/>
</dbReference>
<evidence type="ECO:0008006" key="4">
    <source>
        <dbReference type="Google" id="ProtNLM"/>
    </source>
</evidence>
<evidence type="ECO:0000313" key="2">
    <source>
        <dbReference type="EMBL" id="GIH00788.1"/>
    </source>
</evidence>
<feature type="compositionally biased region" description="Pro residues" evidence="1">
    <location>
        <begin position="8"/>
        <end position="25"/>
    </location>
</feature>
<comment type="caution">
    <text evidence="2">The sequence shown here is derived from an EMBL/GenBank/DDBJ whole genome shotgun (WGS) entry which is preliminary data.</text>
</comment>
<gene>
    <name evidence="2" type="ORF">Pma05_73600</name>
</gene>
<evidence type="ECO:0000256" key="1">
    <source>
        <dbReference type="SAM" id="MobiDB-lite"/>
    </source>
</evidence>
<organism evidence="2 3">
    <name type="scientific">Plantactinospora mayteni</name>
    <dbReference type="NCBI Taxonomy" id="566021"/>
    <lineage>
        <taxon>Bacteria</taxon>
        <taxon>Bacillati</taxon>
        <taxon>Actinomycetota</taxon>
        <taxon>Actinomycetes</taxon>
        <taxon>Micromonosporales</taxon>
        <taxon>Micromonosporaceae</taxon>
        <taxon>Plantactinospora</taxon>
    </lineage>
</organism>
<accession>A0ABQ4F1J9</accession>
<evidence type="ECO:0000313" key="3">
    <source>
        <dbReference type="Proteomes" id="UP000621500"/>
    </source>
</evidence>
<protein>
    <recommendedName>
        <fullName evidence="4">Exo-alpha-sialidase</fullName>
    </recommendedName>
</protein>
<sequence>MPACAPDADPPAAPLPGTPSLPASPPTTTGPAESAVDLDLPAGFAPLSVEFADARRGYALFVRCAAKPCEARLFGTEDAGRNWRQLRHPRPEAENHQLYVGAGLAVVLLAEPHAWYVSRDGATSWQSRPYDIRGEVPAEYHSASGRFYLDCPQDGTGDCLVRDWAAGPTWRRSVPPGLESIRSLTNGRDGRVWLAGVQDGRAVTAFGQLTGGFTRLPVPGQPGGTIGNARVVTSADGRDVWLVADQEAGSSGGQGGGRLPARAKARKGTGLPLLWQYQAGSGAGGSWVPRPITGITAERERPYAVAPAGGGLLVITGPGVSGYLDRGAYIPTPGTPALDWVGQLPDGTLVGRDDRPGVTYLSTGHGSRREWARVEVSG</sequence>
<dbReference type="InterPro" id="IPR015943">
    <property type="entry name" value="WD40/YVTN_repeat-like_dom_sf"/>
</dbReference>
<dbReference type="Proteomes" id="UP000621500">
    <property type="component" value="Unassembled WGS sequence"/>
</dbReference>
<feature type="region of interest" description="Disordered" evidence="1">
    <location>
        <begin position="1"/>
        <end position="35"/>
    </location>
</feature>
<keyword evidence="3" id="KW-1185">Reference proteome</keyword>